<protein>
    <submittedName>
        <fullName evidence="2">Uncharacterized protein</fullName>
    </submittedName>
</protein>
<keyword evidence="1" id="KW-1133">Transmembrane helix</keyword>
<organism evidence="2 3">
    <name type="scientific">Nocardioides zeae</name>
    <dbReference type="NCBI Taxonomy" id="1457234"/>
    <lineage>
        <taxon>Bacteria</taxon>
        <taxon>Bacillati</taxon>
        <taxon>Actinomycetota</taxon>
        <taxon>Actinomycetes</taxon>
        <taxon>Propionibacteriales</taxon>
        <taxon>Nocardioidaceae</taxon>
        <taxon>Nocardioides</taxon>
    </lineage>
</organism>
<evidence type="ECO:0000313" key="2">
    <source>
        <dbReference type="EMBL" id="NEN78645.1"/>
    </source>
</evidence>
<dbReference type="Proteomes" id="UP000468687">
    <property type="component" value="Unassembled WGS sequence"/>
</dbReference>
<keyword evidence="3" id="KW-1185">Reference proteome</keyword>
<dbReference type="AlphaFoldDB" id="A0A6P0HLY7"/>
<name>A0A6P0HLY7_9ACTN</name>
<reference evidence="2 3" key="1">
    <citation type="journal article" date="2014" name="Int. J. Syst. Evol. Microbiol.">
        <title>Nocardioides zeae sp. nov., isolated from the stem of Zea mays.</title>
        <authorList>
            <person name="Glaeser S.P."/>
            <person name="McInroy J.A."/>
            <person name="Busse H.J."/>
            <person name="Kampfer P."/>
        </authorList>
    </citation>
    <scope>NUCLEOTIDE SEQUENCE [LARGE SCALE GENOMIC DNA]</scope>
    <source>
        <strain evidence="2 3">JCM 30728</strain>
    </source>
</reference>
<comment type="caution">
    <text evidence="2">The sequence shown here is derived from an EMBL/GenBank/DDBJ whole genome shotgun (WGS) entry which is preliminary data.</text>
</comment>
<evidence type="ECO:0000313" key="3">
    <source>
        <dbReference type="Proteomes" id="UP000468687"/>
    </source>
</evidence>
<dbReference type="RefSeq" id="WP_163772100.1">
    <property type="nucleotide sequence ID" value="NZ_JAAGXA010000006.1"/>
</dbReference>
<accession>A0A6P0HLY7</accession>
<keyword evidence="1" id="KW-0472">Membrane</keyword>
<feature type="transmembrane region" description="Helical" evidence="1">
    <location>
        <begin position="43"/>
        <end position="62"/>
    </location>
</feature>
<gene>
    <name evidence="2" type="ORF">G3T38_10170</name>
</gene>
<keyword evidence="1" id="KW-0812">Transmembrane</keyword>
<dbReference type="EMBL" id="JAAGXA010000006">
    <property type="protein sequence ID" value="NEN78645.1"/>
    <property type="molecule type" value="Genomic_DNA"/>
</dbReference>
<proteinExistence type="predicted"/>
<evidence type="ECO:0000256" key="1">
    <source>
        <dbReference type="SAM" id="Phobius"/>
    </source>
</evidence>
<sequence length="81" mass="8519">MSVSGLLTPVVRSVVVLGAWLARLALPDPVGERRRTQRGDVPGWVMVTVMTAGLVYAIWTFAGPELNAMLARALGSVSGLG</sequence>